<evidence type="ECO:0000313" key="3">
    <source>
        <dbReference type="EMBL" id="RJG40269.1"/>
    </source>
</evidence>
<proteinExistence type="predicted"/>
<organism evidence="3 4">
    <name type="scientific">Motilimonas pumila</name>
    <dbReference type="NCBI Taxonomy" id="2303987"/>
    <lineage>
        <taxon>Bacteria</taxon>
        <taxon>Pseudomonadati</taxon>
        <taxon>Pseudomonadota</taxon>
        <taxon>Gammaproteobacteria</taxon>
        <taxon>Alteromonadales</taxon>
        <taxon>Alteromonadales genera incertae sedis</taxon>
        <taxon>Motilimonas</taxon>
    </lineage>
</organism>
<dbReference type="Proteomes" id="UP000283255">
    <property type="component" value="Unassembled WGS sequence"/>
</dbReference>
<feature type="chain" id="PRO_5019456533" description="FlgO domain-containing protein" evidence="1">
    <location>
        <begin position="18"/>
        <end position="235"/>
    </location>
</feature>
<evidence type="ECO:0000259" key="2">
    <source>
        <dbReference type="Pfam" id="PF17680"/>
    </source>
</evidence>
<dbReference type="Pfam" id="PF17680">
    <property type="entry name" value="FlgO"/>
    <property type="match status" value="1"/>
</dbReference>
<dbReference type="EMBL" id="QZCH01000026">
    <property type="protein sequence ID" value="RJG40269.1"/>
    <property type="molecule type" value="Genomic_DNA"/>
</dbReference>
<gene>
    <name evidence="3" type="ORF">D1Z90_16625</name>
</gene>
<keyword evidence="1" id="KW-0732">Signal</keyword>
<reference evidence="3 4" key="1">
    <citation type="submission" date="2018-09" db="EMBL/GenBank/DDBJ databases">
        <authorList>
            <person name="Wang F."/>
        </authorList>
    </citation>
    <scope>NUCLEOTIDE SEQUENCE [LARGE SCALE GENOMIC DNA]</scope>
    <source>
        <strain evidence="3 4">PLHSC7-2</strain>
    </source>
</reference>
<dbReference type="PROSITE" id="PS51257">
    <property type="entry name" value="PROKAR_LIPOPROTEIN"/>
    <property type="match status" value="1"/>
</dbReference>
<dbReference type="AlphaFoldDB" id="A0A418YBB4"/>
<dbReference type="OrthoDB" id="6116374at2"/>
<protein>
    <recommendedName>
        <fullName evidence="2">FlgO domain-containing protein</fullName>
    </recommendedName>
</protein>
<sequence>MKVALAALCSFSLLACATSQPSQEEAPQTNETKTGYYGSYVSPGYKSWGHDTPPGKYAMPGDRAVELDYIIRGLADEMFKNQNSQTKNTPIAVTSLANMDDLQNTNWLGLAISEAFIHELHVRNMPVIDHKLTGKIKVTPDGDFVFSREWQELKARIPVYRIFTGTMSRNSEGVIVNLRTINMQNYLVESTARAFVPNRLLTGGVNSLDTANKGIYIQRHSEPNGELGRKVELVK</sequence>
<keyword evidence="4" id="KW-1185">Reference proteome</keyword>
<reference evidence="3 4" key="2">
    <citation type="submission" date="2019-01" db="EMBL/GenBank/DDBJ databases">
        <title>Motilimonas pumilus sp. nov., isolated from the gut of sea cucumber (Apostichopus japonicus).</title>
        <authorList>
            <person name="Wang F.-Q."/>
            <person name="Ren L.-H."/>
            <person name="Lin Y.-W."/>
            <person name="Sun G.-H."/>
            <person name="Du Z.-J."/>
            <person name="Zhao J.-X."/>
            <person name="Liu X.-J."/>
            <person name="Liu L.-J."/>
        </authorList>
    </citation>
    <scope>NUCLEOTIDE SEQUENCE [LARGE SCALE GENOMIC DNA]</scope>
    <source>
        <strain evidence="3 4">PLHSC7-2</strain>
    </source>
</reference>
<accession>A0A418YBB4</accession>
<evidence type="ECO:0000256" key="1">
    <source>
        <dbReference type="SAM" id="SignalP"/>
    </source>
</evidence>
<evidence type="ECO:0000313" key="4">
    <source>
        <dbReference type="Proteomes" id="UP000283255"/>
    </source>
</evidence>
<feature type="signal peptide" evidence="1">
    <location>
        <begin position="1"/>
        <end position="17"/>
    </location>
</feature>
<comment type="caution">
    <text evidence="3">The sequence shown here is derived from an EMBL/GenBank/DDBJ whole genome shotgun (WGS) entry which is preliminary data.</text>
</comment>
<dbReference type="InterPro" id="IPR041215">
    <property type="entry name" value="FlgO_dom"/>
</dbReference>
<feature type="domain" description="FlgO" evidence="2">
    <location>
        <begin position="73"/>
        <end position="199"/>
    </location>
</feature>
<name>A0A418YBB4_9GAMM</name>
<dbReference type="RefSeq" id="WP_119911922.1">
    <property type="nucleotide sequence ID" value="NZ_QZCH01000026.1"/>
</dbReference>